<name>A0AAD8A7D1_DIPPU</name>
<comment type="caution">
    <text evidence="1">The sequence shown here is derived from an EMBL/GenBank/DDBJ whole genome shotgun (WGS) entry which is preliminary data.</text>
</comment>
<gene>
    <name evidence="1" type="ORF">L9F63_015075</name>
</gene>
<organism evidence="1 2">
    <name type="scientific">Diploptera punctata</name>
    <name type="common">Pacific beetle cockroach</name>
    <dbReference type="NCBI Taxonomy" id="6984"/>
    <lineage>
        <taxon>Eukaryota</taxon>
        <taxon>Metazoa</taxon>
        <taxon>Ecdysozoa</taxon>
        <taxon>Arthropoda</taxon>
        <taxon>Hexapoda</taxon>
        <taxon>Insecta</taxon>
        <taxon>Pterygota</taxon>
        <taxon>Neoptera</taxon>
        <taxon>Polyneoptera</taxon>
        <taxon>Dictyoptera</taxon>
        <taxon>Blattodea</taxon>
        <taxon>Blaberoidea</taxon>
        <taxon>Blaberidae</taxon>
        <taxon>Diplopterinae</taxon>
        <taxon>Diploptera</taxon>
    </lineage>
</organism>
<protein>
    <submittedName>
        <fullName evidence="1">Uncharacterized protein</fullName>
    </submittedName>
</protein>
<proteinExistence type="predicted"/>
<feature type="non-terminal residue" evidence="1">
    <location>
        <position position="1"/>
    </location>
</feature>
<dbReference type="EMBL" id="JASPKZ010003445">
    <property type="protein sequence ID" value="KAJ9593371.1"/>
    <property type="molecule type" value="Genomic_DNA"/>
</dbReference>
<accession>A0AAD8A7D1</accession>
<feature type="non-terminal residue" evidence="1">
    <location>
        <position position="64"/>
    </location>
</feature>
<evidence type="ECO:0000313" key="1">
    <source>
        <dbReference type="EMBL" id="KAJ9593371.1"/>
    </source>
</evidence>
<dbReference type="Proteomes" id="UP001233999">
    <property type="component" value="Unassembled WGS sequence"/>
</dbReference>
<sequence>SAAVFRSSARQSCPVVNLNYAAAVFRSSAAVFRSSGVICCLPKFCCCLPKFWCDKKNDMTLYLA</sequence>
<evidence type="ECO:0000313" key="2">
    <source>
        <dbReference type="Proteomes" id="UP001233999"/>
    </source>
</evidence>
<dbReference type="AlphaFoldDB" id="A0AAD8A7D1"/>
<reference evidence="1" key="2">
    <citation type="submission" date="2023-05" db="EMBL/GenBank/DDBJ databases">
        <authorList>
            <person name="Fouks B."/>
        </authorList>
    </citation>
    <scope>NUCLEOTIDE SEQUENCE</scope>
    <source>
        <strain evidence="1">Stay&amp;Tobe</strain>
        <tissue evidence="1">Testes</tissue>
    </source>
</reference>
<keyword evidence="2" id="KW-1185">Reference proteome</keyword>
<reference evidence="1" key="1">
    <citation type="journal article" date="2023" name="IScience">
        <title>Live-bearing cockroach genome reveals convergent evolutionary mechanisms linked to viviparity in insects and beyond.</title>
        <authorList>
            <person name="Fouks B."/>
            <person name="Harrison M.C."/>
            <person name="Mikhailova A.A."/>
            <person name="Marchal E."/>
            <person name="English S."/>
            <person name="Carruthers M."/>
            <person name="Jennings E.C."/>
            <person name="Chiamaka E.L."/>
            <person name="Frigard R.A."/>
            <person name="Pippel M."/>
            <person name="Attardo G.M."/>
            <person name="Benoit J.B."/>
            <person name="Bornberg-Bauer E."/>
            <person name="Tobe S.S."/>
        </authorList>
    </citation>
    <scope>NUCLEOTIDE SEQUENCE</scope>
    <source>
        <strain evidence="1">Stay&amp;Tobe</strain>
    </source>
</reference>